<evidence type="ECO:0000313" key="2">
    <source>
        <dbReference type="EMBL" id="CAA7052680.1"/>
    </source>
</evidence>
<name>A0A6D2KU73_9BRAS</name>
<evidence type="ECO:0000313" key="3">
    <source>
        <dbReference type="Proteomes" id="UP000467841"/>
    </source>
</evidence>
<reference evidence="2" key="1">
    <citation type="submission" date="2020-01" db="EMBL/GenBank/DDBJ databases">
        <authorList>
            <person name="Mishra B."/>
        </authorList>
    </citation>
    <scope>NUCLEOTIDE SEQUENCE [LARGE SCALE GENOMIC DNA]</scope>
</reference>
<accession>A0A6D2KU73</accession>
<gene>
    <name evidence="2" type="ORF">MERR_LOCUS39915</name>
</gene>
<feature type="compositionally biased region" description="Polar residues" evidence="1">
    <location>
        <begin position="1"/>
        <end position="16"/>
    </location>
</feature>
<dbReference type="EMBL" id="CACVBM020001507">
    <property type="protein sequence ID" value="CAA7052680.1"/>
    <property type="molecule type" value="Genomic_DNA"/>
</dbReference>
<feature type="compositionally biased region" description="Basic and acidic residues" evidence="1">
    <location>
        <begin position="41"/>
        <end position="82"/>
    </location>
</feature>
<comment type="caution">
    <text evidence="2">The sequence shown here is derived from an EMBL/GenBank/DDBJ whole genome shotgun (WGS) entry which is preliminary data.</text>
</comment>
<feature type="region of interest" description="Disordered" evidence="1">
    <location>
        <begin position="1"/>
        <end position="119"/>
    </location>
</feature>
<organism evidence="2 3">
    <name type="scientific">Microthlaspi erraticum</name>
    <dbReference type="NCBI Taxonomy" id="1685480"/>
    <lineage>
        <taxon>Eukaryota</taxon>
        <taxon>Viridiplantae</taxon>
        <taxon>Streptophyta</taxon>
        <taxon>Embryophyta</taxon>
        <taxon>Tracheophyta</taxon>
        <taxon>Spermatophyta</taxon>
        <taxon>Magnoliopsida</taxon>
        <taxon>eudicotyledons</taxon>
        <taxon>Gunneridae</taxon>
        <taxon>Pentapetalae</taxon>
        <taxon>rosids</taxon>
        <taxon>malvids</taxon>
        <taxon>Brassicales</taxon>
        <taxon>Brassicaceae</taxon>
        <taxon>Coluteocarpeae</taxon>
        <taxon>Microthlaspi</taxon>
    </lineage>
</organism>
<proteinExistence type="predicted"/>
<feature type="compositionally biased region" description="Low complexity" evidence="1">
    <location>
        <begin position="29"/>
        <end position="38"/>
    </location>
</feature>
<evidence type="ECO:0000256" key="1">
    <source>
        <dbReference type="SAM" id="MobiDB-lite"/>
    </source>
</evidence>
<dbReference type="AlphaFoldDB" id="A0A6D2KU73"/>
<sequence>MDQQGESRQNGAMSEQQLDRSHTTGGVRSSSYTTSSSSIELVHEQQPDRAHHDEQQLDRAVHEQQLDRSYQEVRSSSYDRSRSIPCHLDLSRSISRSDDITAVRSTWCKPTRSNHSEPD</sequence>
<protein>
    <submittedName>
        <fullName evidence="2">Uncharacterized protein</fullName>
    </submittedName>
</protein>
<keyword evidence="3" id="KW-1185">Reference proteome</keyword>
<dbReference type="Proteomes" id="UP000467841">
    <property type="component" value="Unassembled WGS sequence"/>
</dbReference>